<dbReference type="GO" id="GO:0051287">
    <property type="term" value="F:NAD binding"/>
    <property type="evidence" value="ECO:0007669"/>
    <property type="project" value="InterPro"/>
</dbReference>
<keyword evidence="6 10" id="KW-0479">Metal-binding</keyword>
<evidence type="ECO:0000259" key="13">
    <source>
        <dbReference type="SMART" id="SM00919"/>
    </source>
</evidence>
<feature type="binding site" evidence="11">
    <location>
        <position position="287"/>
    </location>
    <ligand>
        <name>a divalent metal cation</name>
        <dbReference type="ChEBI" id="CHEBI:60240"/>
    </ligand>
</feature>
<accession>W9GTQ0</accession>
<feature type="active site" description="Proton acceptor" evidence="9">
    <location>
        <position position="94"/>
    </location>
</feature>
<dbReference type="Gene3D" id="3.40.50.10950">
    <property type="match status" value="1"/>
</dbReference>
<evidence type="ECO:0000256" key="1">
    <source>
        <dbReference type="ARBA" id="ARBA00001936"/>
    </source>
</evidence>
<evidence type="ECO:0000256" key="7">
    <source>
        <dbReference type="ARBA" id="ARBA00023002"/>
    </source>
</evidence>
<feature type="binding site" evidence="10">
    <location>
        <position position="136"/>
    </location>
    <ligand>
        <name>a divalent metal cation</name>
        <dbReference type="ChEBI" id="CHEBI:60240"/>
    </ligand>
</feature>
<dbReference type="RefSeq" id="WP_037461353.1">
    <property type="nucleotide sequence ID" value="NZ_AVFL01000054.1"/>
</dbReference>
<dbReference type="InterPro" id="IPR037062">
    <property type="entry name" value="Malic_N_dom_sf"/>
</dbReference>
<comment type="cofactor">
    <cofactor evidence="2">
        <name>Mg(2+)</name>
        <dbReference type="ChEBI" id="CHEBI:18420"/>
    </cofactor>
</comment>
<dbReference type="GO" id="GO:0006108">
    <property type="term" value="P:malate metabolic process"/>
    <property type="evidence" value="ECO:0007669"/>
    <property type="project" value="InterPro"/>
</dbReference>
<dbReference type="GO" id="GO:0004473">
    <property type="term" value="F:malate dehydrogenase (decarboxylating) (NADP+) activity"/>
    <property type="evidence" value="ECO:0007669"/>
    <property type="project" value="UniProtKB-EC"/>
</dbReference>
<dbReference type="InterPro" id="IPR001891">
    <property type="entry name" value="Malic_OxRdtase"/>
</dbReference>
<name>W9GTQ0_9PROT</name>
<dbReference type="PANTHER" id="PTHR43237">
    <property type="entry name" value="NADP-DEPENDENT MALIC ENZYME"/>
    <property type="match status" value="1"/>
</dbReference>
<organism evidence="15 16">
    <name type="scientific">Skermanella stibiiresistens SB22</name>
    <dbReference type="NCBI Taxonomy" id="1385369"/>
    <lineage>
        <taxon>Bacteria</taxon>
        <taxon>Pseudomonadati</taxon>
        <taxon>Pseudomonadota</taxon>
        <taxon>Alphaproteobacteria</taxon>
        <taxon>Rhodospirillales</taxon>
        <taxon>Azospirillaceae</taxon>
        <taxon>Skermanella</taxon>
    </lineage>
</organism>
<keyword evidence="11" id="KW-0521">NADP</keyword>
<dbReference type="InterPro" id="IPR042113">
    <property type="entry name" value="P_AcTrfase_dom1"/>
</dbReference>
<evidence type="ECO:0000256" key="3">
    <source>
        <dbReference type="ARBA" id="ARBA00007686"/>
    </source>
</evidence>
<dbReference type="Pfam" id="PF01515">
    <property type="entry name" value="PTA_PTB"/>
    <property type="match status" value="1"/>
</dbReference>
<evidence type="ECO:0000256" key="2">
    <source>
        <dbReference type="ARBA" id="ARBA00001946"/>
    </source>
</evidence>
<dbReference type="Pfam" id="PF00390">
    <property type="entry name" value="malic"/>
    <property type="match status" value="1"/>
</dbReference>
<dbReference type="InterPro" id="IPR042112">
    <property type="entry name" value="P_AcTrfase_dom2"/>
</dbReference>
<keyword evidence="16" id="KW-1185">Reference proteome</keyword>
<dbReference type="EC" id="1.1.1.40" evidence="15"/>
<comment type="cofactor">
    <cofactor evidence="1">
        <name>Mn(2+)</name>
        <dbReference type="ChEBI" id="CHEBI:29035"/>
    </cofactor>
</comment>
<dbReference type="Gene3D" id="3.40.50.720">
    <property type="entry name" value="NAD(P)-binding Rossmann-like Domain"/>
    <property type="match status" value="1"/>
</dbReference>
<dbReference type="PIRSF" id="PIRSF036684">
    <property type="entry name" value="ME_PTA"/>
    <property type="match status" value="1"/>
</dbReference>
<dbReference type="NCBIfam" id="NF009501">
    <property type="entry name" value="PRK12861.1"/>
    <property type="match status" value="1"/>
</dbReference>
<dbReference type="PRINTS" id="PR00072">
    <property type="entry name" value="MALOXRDTASE"/>
</dbReference>
<dbReference type="InterPro" id="IPR012302">
    <property type="entry name" value="Malic_NAD-bd"/>
</dbReference>
<comment type="similarity">
    <text evidence="3">In the N-terminal section; belongs to the malic enzymes family.</text>
</comment>
<sequence>MAENLRDAALDYHRHPTPGKIAVTPTKPLATQRDLALAYSPGVAAACEAIVADPAEASTVTSRANLVGVITNGTAVLGLGSIGPLAAKPVMEGKGVLFKKFAGIDVFDIELDEMDPDKLVDIIAAMEPTFGGINLEDIKAPECFYIEEKLRARMKIPVFHDDQHGTAIIVGAAILNGLRVVGKRIEDVRLVASGAGAAALACLDLLVDMGMPVSNITVTDIVGVVYKGRNELMDPRKERYAQETDARTLAEVIGGADIFLGLSAPGVLKAAMLERMAPSPLILALANPTPEIMPEEAKAVRPDAILATGRSDYPNQVNNVLCFPFIFRGALDVGATSINEAMKIAAVRAIADLAMAEASDVVASAYGDQLSGFGPEHLIPKPFDPRLILQIAPAVAKAAMDSGVATRPILDFAAYEDKLNEFVFRSGLLMRPVFVRAKEDPRRVVYAEGEEERVLRAVQVVVDDRLAKPILIGRRDVVSRRIEKLGLRIQLGEHVDLVDPENDPRYADYWNLYHRLMERSGISPDVARTVVRTNTTVIAALMVRRGEADAMICGTIGKYRTHLNDIKNVIGLRPGVHNPAALNVLILNKGTFFMCDTYVSPDPTASEICEMTALAAEEVKRFGLVPKVALLSHSNFGSHESPSAMKMRQALVEITKRCPDLEVEGEMHADSALSEEIRARIFPNSRLKGKANLLVMPDLDAANIAFNMTKVMGDGLSVGPMLLGVAQPAHILTPSVTVRGIVNMSALATVDAQVSALEAAAKSST</sequence>
<dbReference type="AlphaFoldDB" id="W9GTQ0"/>
<evidence type="ECO:0000256" key="12">
    <source>
        <dbReference type="RuleBase" id="RU003427"/>
    </source>
</evidence>
<dbReference type="InterPro" id="IPR036291">
    <property type="entry name" value="NAD(P)-bd_dom_sf"/>
</dbReference>
<dbReference type="STRING" id="1385369.N825_30100"/>
<dbReference type="PATRIC" id="fig|1385369.3.peg.6902"/>
<reference evidence="15 16" key="1">
    <citation type="submission" date="2013-08" db="EMBL/GenBank/DDBJ databases">
        <title>The genome sequence of Skermanella stibiiresistens.</title>
        <authorList>
            <person name="Zhu W."/>
            <person name="Wang G."/>
        </authorList>
    </citation>
    <scope>NUCLEOTIDE SEQUENCE [LARGE SCALE GENOMIC DNA]</scope>
    <source>
        <strain evidence="15 16">SB22</strain>
    </source>
</reference>
<proteinExistence type="inferred from homology"/>
<dbReference type="Gene3D" id="3.40.50.10750">
    <property type="entry name" value="Isocitrate/Isopropylmalate dehydrogenase-like"/>
    <property type="match status" value="1"/>
</dbReference>
<feature type="domain" description="Malic enzyme NAD-binding" evidence="13">
    <location>
        <begin position="163"/>
        <end position="400"/>
    </location>
</feature>
<dbReference type="InterPro" id="IPR046346">
    <property type="entry name" value="Aminoacid_DH-like_N_sf"/>
</dbReference>
<dbReference type="Proteomes" id="UP000019486">
    <property type="component" value="Unassembled WGS sequence"/>
</dbReference>
<dbReference type="SUPFAM" id="SSF51735">
    <property type="entry name" value="NAD(P)-binding Rossmann-fold domains"/>
    <property type="match status" value="1"/>
</dbReference>
<dbReference type="InterPro" id="IPR012188">
    <property type="entry name" value="ME_PTA"/>
</dbReference>
<dbReference type="SMART" id="SM00919">
    <property type="entry name" value="Malic_M"/>
    <property type="match status" value="1"/>
</dbReference>
<dbReference type="FunFam" id="3.40.50.10380:FF:000003">
    <property type="entry name" value="NADP-dependent malic enzyme"/>
    <property type="match status" value="1"/>
</dbReference>
<evidence type="ECO:0000256" key="8">
    <source>
        <dbReference type="ARBA" id="ARBA00023268"/>
    </source>
</evidence>
<dbReference type="Gene3D" id="3.40.50.10380">
    <property type="entry name" value="Malic enzyme, N-terminal domain"/>
    <property type="match status" value="1"/>
</dbReference>
<evidence type="ECO:0000313" key="15">
    <source>
        <dbReference type="EMBL" id="EWY36061.1"/>
    </source>
</evidence>
<dbReference type="InterPro" id="IPR051674">
    <property type="entry name" value="Malate_Decarboxylase"/>
</dbReference>
<dbReference type="GO" id="GO:0046872">
    <property type="term" value="F:metal ion binding"/>
    <property type="evidence" value="ECO:0007669"/>
    <property type="project" value="UniProtKB-KW"/>
</dbReference>
<dbReference type="PANTHER" id="PTHR43237:SF4">
    <property type="entry name" value="NADP-DEPENDENT MALIC ENZYME"/>
    <property type="match status" value="1"/>
</dbReference>
<evidence type="ECO:0000256" key="5">
    <source>
        <dbReference type="ARBA" id="ARBA00008785"/>
    </source>
</evidence>
<keyword evidence="8" id="KW-0511">Multifunctional enzyme</keyword>
<evidence type="ECO:0000256" key="9">
    <source>
        <dbReference type="PIRSR" id="PIRSR036684-1"/>
    </source>
</evidence>
<dbReference type="CDD" id="cd05311">
    <property type="entry name" value="NAD_bind_2_malic_enz"/>
    <property type="match status" value="1"/>
</dbReference>
<feature type="domain" description="Malic enzyme N-terminal" evidence="14">
    <location>
        <begin position="18"/>
        <end position="151"/>
    </location>
</feature>
<comment type="caution">
    <text evidence="15">The sequence shown here is derived from an EMBL/GenBank/DDBJ whole genome shotgun (WGS) entry which is preliminary data.</text>
</comment>
<comment type="similarity">
    <text evidence="5 12">Belongs to the malic enzymes family.</text>
</comment>
<evidence type="ECO:0000259" key="14">
    <source>
        <dbReference type="SMART" id="SM01274"/>
    </source>
</evidence>
<evidence type="ECO:0000256" key="4">
    <source>
        <dbReference type="ARBA" id="ARBA00008756"/>
    </source>
</evidence>
<feature type="binding site" evidence="11">
    <location>
        <position position="162"/>
    </location>
    <ligand>
        <name>a divalent metal cation</name>
        <dbReference type="ChEBI" id="CHEBI:60240"/>
    </ligand>
</feature>
<dbReference type="SMART" id="SM01274">
    <property type="entry name" value="malic"/>
    <property type="match status" value="1"/>
</dbReference>
<evidence type="ECO:0000256" key="11">
    <source>
        <dbReference type="PIRSR" id="PIRSR036684-3"/>
    </source>
</evidence>
<dbReference type="Pfam" id="PF03949">
    <property type="entry name" value="Malic_M"/>
    <property type="match status" value="1"/>
</dbReference>
<protein>
    <submittedName>
        <fullName evidence="15">Malic enzyme</fullName>
        <ecNumber evidence="15">1.1.1.40</ecNumber>
    </submittedName>
</protein>
<dbReference type="FunFam" id="3.40.50.720:FF:000095">
    <property type="entry name" value="NADP-dependent malic enzyme"/>
    <property type="match status" value="1"/>
</dbReference>
<keyword evidence="7 15" id="KW-0560">Oxidoreductase</keyword>
<feature type="binding site" evidence="10">
    <location>
        <position position="137"/>
    </location>
    <ligand>
        <name>a divalent metal cation</name>
        <dbReference type="ChEBI" id="CHEBI:60240"/>
    </ligand>
</feature>
<comment type="similarity">
    <text evidence="4">In the C-terminal section; belongs to the phosphate acetyltransferase and butyryltransferase family.</text>
</comment>
<evidence type="ECO:0000256" key="6">
    <source>
        <dbReference type="ARBA" id="ARBA00022723"/>
    </source>
</evidence>
<dbReference type="OrthoDB" id="9805787at2"/>
<dbReference type="InterPro" id="IPR002505">
    <property type="entry name" value="PTA_PTB"/>
</dbReference>
<evidence type="ECO:0000256" key="10">
    <source>
        <dbReference type="PIRSR" id="PIRSR036684-2"/>
    </source>
</evidence>
<dbReference type="SUPFAM" id="SSF53223">
    <property type="entry name" value="Aminoacid dehydrogenase-like, N-terminal domain"/>
    <property type="match status" value="1"/>
</dbReference>
<evidence type="ECO:0000313" key="16">
    <source>
        <dbReference type="Proteomes" id="UP000019486"/>
    </source>
</evidence>
<dbReference type="EMBL" id="AVFL01000054">
    <property type="protein sequence ID" value="EWY36061.1"/>
    <property type="molecule type" value="Genomic_DNA"/>
</dbReference>
<dbReference type="SUPFAM" id="SSF53659">
    <property type="entry name" value="Isocitrate/Isopropylmalate dehydrogenase-like"/>
    <property type="match status" value="1"/>
</dbReference>
<dbReference type="GO" id="GO:0016746">
    <property type="term" value="F:acyltransferase activity"/>
    <property type="evidence" value="ECO:0007669"/>
    <property type="project" value="InterPro"/>
</dbReference>
<dbReference type="InterPro" id="IPR045213">
    <property type="entry name" value="Malic_NAD-bd_bact_type"/>
</dbReference>
<dbReference type="InterPro" id="IPR012301">
    <property type="entry name" value="Malic_N_dom"/>
</dbReference>
<gene>
    <name evidence="15" type="ORF">N825_30100</name>
</gene>
<feature type="binding site" evidence="11">
    <location>
        <begin position="76"/>
        <end position="83"/>
    </location>
    <ligand>
        <name>NADP(+)</name>
        <dbReference type="ChEBI" id="CHEBI:58349"/>
    </ligand>
</feature>